<feature type="domain" description="YtkA-like" evidence="2">
    <location>
        <begin position="42"/>
        <end position="124"/>
    </location>
</feature>
<evidence type="ECO:0000313" key="4">
    <source>
        <dbReference type="Proteomes" id="UP000192923"/>
    </source>
</evidence>
<reference evidence="3 4" key="1">
    <citation type="submission" date="2016-12" db="EMBL/GenBank/DDBJ databases">
        <authorList>
            <person name="Song W.-J."/>
            <person name="Kurnit D.M."/>
        </authorList>
    </citation>
    <scope>NUCLEOTIDE SEQUENCE [LARGE SCALE GENOMIC DNA]</scope>
    <source>
        <strain evidence="3 4">175</strain>
    </source>
</reference>
<proteinExistence type="predicted"/>
<sequence length="144" mass="15217">MKRDFPLGVPVLCLWAALSIPAPAAASPEPCAGPGLEQRVGGLRVVLAGGSPTPAAVGPNLWTVRIEGRNGKPLAGAAVVLRPFMEAHGHGTVPDHFQGGEEAPGRYRLGPFDLFMPGDWRMEIRVAPRRGRPAAAVFHACIQE</sequence>
<feature type="signal peptide" evidence="1">
    <location>
        <begin position="1"/>
        <end position="24"/>
    </location>
</feature>
<protein>
    <submittedName>
        <fullName evidence="3">YtkA-like</fullName>
    </submittedName>
</protein>
<evidence type="ECO:0000313" key="3">
    <source>
        <dbReference type="EMBL" id="SMF97111.1"/>
    </source>
</evidence>
<name>A0A1Y6D3D4_9GAMM</name>
<keyword evidence="4" id="KW-1185">Reference proteome</keyword>
<accession>A0A1Y6D3D4</accession>
<keyword evidence="1" id="KW-0732">Signal</keyword>
<dbReference type="Proteomes" id="UP000192923">
    <property type="component" value="Unassembled WGS sequence"/>
</dbReference>
<evidence type="ECO:0000256" key="1">
    <source>
        <dbReference type="SAM" id="SignalP"/>
    </source>
</evidence>
<dbReference type="STRING" id="1760988.SAMN02949497_4530"/>
<dbReference type="Pfam" id="PF13115">
    <property type="entry name" value="YtkA"/>
    <property type="match status" value="1"/>
</dbReference>
<gene>
    <name evidence="3" type="ORF">SAMN02949497_4530</name>
</gene>
<dbReference type="InterPro" id="IPR032693">
    <property type="entry name" value="YtkA-like_dom"/>
</dbReference>
<organism evidence="3 4">
    <name type="scientific">Methylomagnum ishizawai</name>
    <dbReference type="NCBI Taxonomy" id="1760988"/>
    <lineage>
        <taxon>Bacteria</taxon>
        <taxon>Pseudomonadati</taxon>
        <taxon>Pseudomonadota</taxon>
        <taxon>Gammaproteobacteria</taxon>
        <taxon>Methylococcales</taxon>
        <taxon>Methylococcaceae</taxon>
        <taxon>Methylomagnum</taxon>
    </lineage>
</organism>
<dbReference type="EMBL" id="FXAM01000001">
    <property type="protein sequence ID" value="SMF97111.1"/>
    <property type="molecule type" value="Genomic_DNA"/>
</dbReference>
<dbReference type="RefSeq" id="WP_085215931.1">
    <property type="nucleotide sequence ID" value="NZ_FXAM01000001.1"/>
</dbReference>
<dbReference type="OrthoDB" id="330101at2"/>
<evidence type="ECO:0000259" key="2">
    <source>
        <dbReference type="Pfam" id="PF13115"/>
    </source>
</evidence>
<dbReference type="AlphaFoldDB" id="A0A1Y6D3D4"/>
<feature type="chain" id="PRO_5012350964" evidence="1">
    <location>
        <begin position="25"/>
        <end position="144"/>
    </location>
</feature>